<sequence length="128" mass="14855">MVTDLEEVESTIEDDEPKISTHSVLDPDPAVSREHEDERETKLSSEFLRYHRKVEVHLMPKIDTKISSPAQTNVHEFLHEIRKTGVLKYSKKKFEKICYMLLSLANLDERTADSFVIAHEDDSNGIWD</sequence>
<organism evidence="2 3">
    <name type="scientific">Dissophora globulifera</name>
    <dbReference type="NCBI Taxonomy" id="979702"/>
    <lineage>
        <taxon>Eukaryota</taxon>
        <taxon>Fungi</taxon>
        <taxon>Fungi incertae sedis</taxon>
        <taxon>Mucoromycota</taxon>
        <taxon>Mortierellomycotina</taxon>
        <taxon>Mortierellomycetes</taxon>
        <taxon>Mortierellales</taxon>
        <taxon>Mortierellaceae</taxon>
        <taxon>Dissophora</taxon>
    </lineage>
</organism>
<dbReference type="OrthoDB" id="2418706at2759"/>
<feature type="compositionally biased region" description="Acidic residues" evidence="1">
    <location>
        <begin position="1"/>
        <end position="16"/>
    </location>
</feature>
<keyword evidence="3" id="KW-1185">Reference proteome</keyword>
<dbReference type="EMBL" id="JAAAIP010000438">
    <property type="protein sequence ID" value="KAG0317164.1"/>
    <property type="molecule type" value="Genomic_DNA"/>
</dbReference>
<comment type="caution">
    <text evidence="2">The sequence shown here is derived from an EMBL/GenBank/DDBJ whole genome shotgun (WGS) entry which is preliminary data.</text>
</comment>
<gene>
    <name evidence="2" type="ORF">BGZ99_006455</name>
</gene>
<feature type="compositionally biased region" description="Basic and acidic residues" evidence="1">
    <location>
        <begin position="31"/>
        <end position="42"/>
    </location>
</feature>
<evidence type="ECO:0000256" key="1">
    <source>
        <dbReference type="SAM" id="MobiDB-lite"/>
    </source>
</evidence>
<proteinExistence type="predicted"/>
<protein>
    <submittedName>
        <fullName evidence="2">Uncharacterized protein</fullName>
    </submittedName>
</protein>
<dbReference type="Proteomes" id="UP000738325">
    <property type="component" value="Unassembled WGS sequence"/>
</dbReference>
<dbReference type="AlphaFoldDB" id="A0A9P6UR45"/>
<accession>A0A9P6UR45</accession>
<feature type="region of interest" description="Disordered" evidence="1">
    <location>
        <begin position="1"/>
        <end position="42"/>
    </location>
</feature>
<name>A0A9P6UR45_9FUNG</name>
<reference evidence="2" key="1">
    <citation type="journal article" date="2020" name="Fungal Divers.">
        <title>Resolving the Mortierellaceae phylogeny through synthesis of multi-gene phylogenetics and phylogenomics.</title>
        <authorList>
            <person name="Vandepol N."/>
            <person name="Liber J."/>
            <person name="Desiro A."/>
            <person name="Na H."/>
            <person name="Kennedy M."/>
            <person name="Barry K."/>
            <person name="Grigoriev I.V."/>
            <person name="Miller A.N."/>
            <person name="O'Donnell K."/>
            <person name="Stajich J.E."/>
            <person name="Bonito G."/>
        </authorList>
    </citation>
    <scope>NUCLEOTIDE SEQUENCE</scope>
    <source>
        <strain evidence="2">REB-010B</strain>
    </source>
</reference>
<evidence type="ECO:0000313" key="2">
    <source>
        <dbReference type="EMBL" id="KAG0317164.1"/>
    </source>
</evidence>
<evidence type="ECO:0000313" key="3">
    <source>
        <dbReference type="Proteomes" id="UP000738325"/>
    </source>
</evidence>